<evidence type="ECO:0000256" key="15">
    <source>
        <dbReference type="ARBA" id="ARBA00046293"/>
    </source>
</evidence>
<dbReference type="FunFam" id="3.30.60.270:FF:000005">
    <property type="entry name" value="Sortilin"/>
    <property type="match status" value="1"/>
</dbReference>
<evidence type="ECO:0000256" key="9">
    <source>
        <dbReference type="ARBA" id="ARBA00023170"/>
    </source>
</evidence>
<dbReference type="OrthoDB" id="443634at2759"/>
<evidence type="ECO:0000256" key="14">
    <source>
        <dbReference type="ARBA" id="ARBA00031902"/>
    </source>
</evidence>
<evidence type="ECO:0000256" key="3">
    <source>
        <dbReference type="ARBA" id="ARBA00022692"/>
    </source>
</evidence>
<keyword evidence="9" id="KW-0675">Receptor</keyword>
<dbReference type="STRING" id="1314781.A0A165K2T3"/>
<keyword evidence="3 16" id="KW-0812">Transmembrane</keyword>
<dbReference type="FunFam" id="2.10.70.80:FF:000001">
    <property type="entry name" value="Sortilin-related VPS10 domain-containing receptor 1"/>
    <property type="match status" value="1"/>
</dbReference>
<keyword evidence="4" id="KW-0732">Signal</keyword>
<dbReference type="InterPro" id="IPR031777">
    <property type="entry name" value="Sortilin_C"/>
</dbReference>
<evidence type="ECO:0000256" key="4">
    <source>
        <dbReference type="ARBA" id="ARBA00022729"/>
    </source>
</evidence>
<dbReference type="GO" id="GO:0005794">
    <property type="term" value="C:Golgi apparatus"/>
    <property type="evidence" value="ECO:0007669"/>
    <property type="project" value="UniProtKB-SubCell"/>
</dbReference>
<dbReference type="FunCoup" id="A0A165K2T3">
    <property type="interactions" value="150"/>
</dbReference>
<dbReference type="GO" id="GO:0005829">
    <property type="term" value="C:cytosol"/>
    <property type="evidence" value="ECO:0007669"/>
    <property type="project" value="GOC"/>
</dbReference>
<name>A0A165K2T3_EXIGL</name>
<evidence type="ECO:0000256" key="16">
    <source>
        <dbReference type="SAM" id="Phobius"/>
    </source>
</evidence>
<organism evidence="18 19">
    <name type="scientific">Exidia glandulosa HHB12029</name>
    <dbReference type="NCBI Taxonomy" id="1314781"/>
    <lineage>
        <taxon>Eukaryota</taxon>
        <taxon>Fungi</taxon>
        <taxon>Dikarya</taxon>
        <taxon>Basidiomycota</taxon>
        <taxon>Agaricomycotina</taxon>
        <taxon>Agaricomycetes</taxon>
        <taxon>Auriculariales</taxon>
        <taxon>Exidiaceae</taxon>
        <taxon>Exidia</taxon>
    </lineage>
</organism>
<dbReference type="InterPro" id="IPR050310">
    <property type="entry name" value="VPS10-sortilin"/>
</dbReference>
<dbReference type="SMART" id="SM00602">
    <property type="entry name" value="VPS10"/>
    <property type="match status" value="2"/>
</dbReference>
<evidence type="ECO:0000256" key="2">
    <source>
        <dbReference type="ARBA" id="ARBA00015369"/>
    </source>
</evidence>
<evidence type="ECO:0000256" key="1">
    <source>
        <dbReference type="ARBA" id="ARBA00004198"/>
    </source>
</evidence>
<evidence type="ECO:0000256" key="6">
    <source>
        <dbReference type="ARBA" id="ARBA00022989"/>
    </source>
</evidence>
<evidence type="ECO:0000256" key="8">
    <source>
        <dbReference type="ARBA" id="ARBA00023136"/>
    </source>
</evidence>
<dbReference type="PANTHER" id="PTHR12106:SF27">
    <property type="entry name" value="SORTILIN-RELATED RECEPTOR"/>
    <property type="match status" value="1"/>
</dbReference>
<feature type="domain" description="VPS10" evidence="17">
    <location>
        <begin position="5"/>
        <end position="623"/>
    </location>
</feature>
<dbReference type="Pfam" id="PF15902">
    <property type="entry name" value="Sortilin-Vps10"/>
    <property type="match status" value="2"/>
</dbReference>
<dbReference type="SUPFAM" id="SSF110296">
    <property type="entry name" value="Oligoxyloglucan reducing end-specific cellobiohydrolase"/>
    <property type="match status" value="2"/>
</dbReference>
<keyword evidence="8 16" id="KW-0472">Membrane</keyword>
<accession>A0A165K2T3</accession>
<dbReference type="Gene3D" id="2.130.10.10">
    <property type="entry name" value="YVTN repeat-like/Quinoprotein amine dehydrogenase"/>
    <property type="match status" value="1"/>
</dbReference>
<feature type="domain" description="VPS10" evidence="17">
    <location>
        <begin position="649"/>
        <end position="1277"/>
    </location>
</feature>
<dbReference type="Pfam" id="PF15901">
    <property type="entry name" value="Sortilin_C"/>
    <property type="match status" value="2"/>
</dbReference>
<keyword evidence="6 16" id="KW-1133">Transmembrane helix</keyword>
<gene>
    <name evidence="18" type="ORF">EXIGLDRAFT_739701</name>
</gene>
<dbReference type="GO" id="GO:0006623">
    <property type="term" value="P:protein targeting to vacuole"/>
    <property type="evidence" value="ECO:0007669"/>
    <property type="project" value="TreeGrafter"/>
</dbReference>
<comment type="function">
    <text evidence="11">Functions as a sorting receptor in the Golgi compartment required for the intracellular sorting and delivery of soluble vacuolar proteins, like carboxypeptidase Y (CPY) and proteinase A. Executes multiple rounds of sorting by cycling between the late Golgi and a prevacuolar endosome-like compartment.</text>
</comment>
<dbReference type="InParanoid" id="A0A165K2T3"/>
<dbReference type="EMBL" id="KV425953">
    <property type="protein sequence ID" value="KZV95702.1"/>
    <property type="molecule type" value="Genomic_DNA"/>
</dbReference>
<dbReference type="Proteomes" id="UP000077266">
    <property type="component" value="Unassembled WGS sequence"/>
</dbReference>
<comment type="subcellular location">
    <subcellularLocation>
        <location evidence="1">Golgi apparatus</location>
        <location evidence="1">trans-Golgi network membrane</location>
    </subcellularLocation>
    <subcellularLocation>
        <location evidence="15">Prevacuolar compartment membrane</location>
    </subcellularLocation>
</comment>
<reference evidence="18 19" key="1">
    <citation type="journal article" date="2016" name="Mol. Biol. Evol.">
        <title>Comparative Genomics of Early-Diverging Mushroom-Forming Fungi Provides Insights into the Origins of Lignocellulose Decay Capabilities.</title>
        <authorList>
            <person name="Nagy L.G."/>
            <person name="Riley R."/>
            <person name="Tritt A."/>
            <person name="Adam C."/>
            <person name="Daum C."/>
            <person name="Floudas D."/>
            <person name="Sun H."/>
            <person name="Yadav J.S."/>
            <person name="Pangilinan J."/>
            <person name="Larsson K.H."/>
            <person name="Matsuura K."/>
            <person name="Barry K."/>
            <person name="Labutti K."/>
            <person name="Kuo R."/>
            <person name="Ohm R.A."/>
            <person name="Bhattacharya S.S."/>
            <person name="Shirouzu T."/>
            <person name="Yoshinaga Y."/>
            <person name="Martin F.M."/>
            <person name="Grigoriev I.V."/>
            <person name="Hibbett D.S."/>
        </authorList>
    </citation>
    <scope>NUCLEOTIDE SEQUENCE [LARGE SCALE GENOMIC DNA]</scope>
    <source>
        <strain evidence="18 19">HHB12029</strain>
    </source>
</reference>
<dbReference type="GO" id="GO:0006895">
    <property type="term" value="P:Golgi to endosome transport"/>
    <property type="evidence" value="ECO:0007669"/>
    <property type="project" value="TreeGrafter"/>
</dbReference>
<proteinExistence type="predicted"/>
<evidence type="ECO:0000313" key="18">
    <source>
        <dbReference type="EMBL" id="KZV95702.1"/>
    </source>
</evidence>
<evidence type="ECO:0000256" key="13">
    <source>
        <dbReference type="ARBA" id="ARBA00031354"/>
    </source>
</evidence>
<evidence type="ECO:0000313" key="19">
    <source>
        <dbReference type="Proteomes" id="UP000077266"/>
    </source>
</evidence>
<dbReference type="PANTHER" id="PTHR12106">
    <property type="entry name" value="SORTILIN RELATED"/>
    <property type="match status" value="1"/>
</dbReference>
<dbReference type="Gene3D" id="3.30.60.270">
    <property type="match status" value="2"/>
</dbReference>
<evidence type="ECO:0000256" key="7">
    <source>
        <dbReference type="ARBA" id="ARBA00023034"/>
    </source>
</evidence>
<evidence type="ECO:0000259" key="17">
    <source>
        <dbReference type="SMART" id="SM00602"/>
    </source>
</evidence>
<dbReference type="GO" id="GO:0016020">
    <property type="term" value="C:membrane"/>
    <property type="evidence" value="ECO:0007669"/>
    <property type="project" value="InterPro"/>
</dbReference>
<evidence type="ECO:0000256" key="10">
    <source>
        <dbReference type="ARBA" id="ARBA00023180"/>
    </source>
</evidence>
<feature type="transmembrane region" description="Helical" evidence="16">
    <location>
        <begin position="1280"/>
        <end position="1302"/>
    </location>
</feature>
<keyword evidence="7" id="KW-0333">Golgi apparatus</keyword>
<evidence type="ECO:0000256" key="12">
    <source>
        <dbReference type="ARBA" id="ARBA00031250"/>
    </source>
</evidence>
<evidence type="ECO:0000256" key="5">
    <source>
        <dbReference type="ARBA" id="ARBA00022737"/>
    </source>
</evidence>
<protein>
    <recommendedName>
        <fullName evidence="2">Vacuolar protein sorting/targeting protein 10</fullName>
    </recommendedName>
    <alternativeName>
        <fullName evidence="13">Carboxypeptidase Y receptor</fullName>
    </alternativeName>
    <alternativeName>
        <fullName evidence="12 14">Sortilin VPS10</fullName>
    </alternativeName>
</protein>
<keyword evidence="10" id="KW-0325">Glycoprotein</keyword>
<sequence>MATTNAVTVADVPADVTRDDKYYRTDGNLVLRAENTLFRDKKHYVTSNRGESWQEFTVPNPPAFSSNPLSFHSDKNKAGYVLYQGMDCRRNPLGWGQICDDVTYYTKDNFATTKELLKDTSRCQFAHSTKEFKHEAPVDMIYCVAFGRDSRLLSDSHLFQSTDFFDKDRMIVDFDVGEKNARGVVALGISSKFAVAALKSPTTGEMTLFVTTDTKAWAQAKFPHASNSKLREDGYTIVESTTHSLAVDVLLHTNAAVGNLFVSNSNGTYFVESLQDTNRNDNGFVDFENLVGVEGVGIANVVANARDVEGGRAAKALRSVITFDDGSSWQPLAPPKDPSCTGAECSLHLYSVTNPHNFGRIFSSTAPGFVMGVGSVGSRLQPYDQCDTFLSTDAGLSWKRVHEGAHKYEFGDKGAVLLIVDDEKPTDVLRYSFDSGATWKDLKLDYPVRAKVLTTLPDSTSQQFILIGQMDRAKVKDRKPYVAISLDFAPSRSRQCTQSDMETWRARSMKGKECLMGHKQWYTRKKPDADCYVGGKFDDPVEHEDRCDCSDEDYECDYNYVRSGDNCVPMGPEPIPPNSCNAEKHQEMYMGSSGWRLIPGNTCKPGSNPKDAKKEKPCSQAELPEGSVSHQTFEFDSLVVQHAFFKNSKTILVRLEDGIVWQSSNEGFTWQQMEGKWLGFYMHPYSNDRGYLIGAERKMMYTTNQGRNWVAFTAPAPPNTMRIPVLAFHPKRNDWLIWTGAYGCPGKDCHARSWYTTNNGRDWDSIDTYVRTCSWARDKDLKIDEELILCESYRDKKGSQEHFRPDNNPLQFIAGGNFYAKPQKIFENIVGFAKFSEYLIVAQLPQNANGLALQVSLDGRTFAAGLFPPNMRLENHAYTILESSTDAVFLLLTRNDMEQVEWGNIMKSNSNGTYYTVSAEYVNRNHAGYVDFEKLIGVDGIALINVVSNAKSAGIDKRKEIQTRITHNDGGSWKALTPPVKDSLGQEYPCKDVKCSLQLHGFTERPDVRATYSSPSVVGLLMAVGNVGDKLAGYTDSDTFLSRDGGFTWEEIRKDAHLWEFGDSGSVLVLANDEAPTDRVVYSLNEGQTWKEYQFTTNDKMRVKSIVTISSDTSRRFILLGHYSRQPNHDVAVHLDFSQVTKRQCHMDTDNPGKDDFELWSPSEEREERCLFGKRVLFHRRIRDRNCYVGNSLLAPNITETCACTPADFECEFNHIRENGECVLVAGASPLPNDDSCPGNDEFWWERTAYRKIPHSECDGGNRPDRGVQHRCPGPSSHGAFFWIFISFIIISCTVFAAYYFYERSMYGPGAIRLPDSNSFRESGPLSTLASVPWFLIGVAGIAWNWVRSIQLPFAVDNTFRSSRRRGYRHVPVDEDAQVLRFEDEE</sequence>
<dbReference type="Gene3D" id="2.10.70.80">
    <property type="match status" value="2"/>
</dbReference>
<dbReference type="InterPro" id="IPR015943">
    <property type="entry name" value="WD40/YVTN_repeat-like_dom_sf"/>
</dbReference>
<keyword evidence="5" id="KW-0677">Repeat</keyword>
<evidence type="ECO:0000256" key="11">
    <source>
        <dbReference type="ARBA" id="ARBA00025569"/>
    </source>
</evidence>
<dbReference type="InterPro" id="IPR031778">
    <property type="entry name" value="Sortilin_N"/>
</dbReference>
<dbReference type="GO" id="GO:0006896">
    <property type="term" value="P:Golgi to vacuole transport"/>
    <property type="evidence" value="ECO:0007669"/>
    <property type="project" value="TreeGrafter"/>
</dbReference>
<dbReference type="InterPro" id="IPR006581">
    <property type="entry name" value="VPS10"/>
</dbReference>
<keyword evidence="19" id="KW-1185">Reference proteome</keyword>
<feature type="transmembrane region" description="Helical" evidence="16">
    <location>
        <begin position="1323"/>
        <end position="1347"/>
    </location>
</feature>